<organism evidence="1 2">
    <name type="scientific">Mythimna separata entomopoxvirus 'L'</name>
    <dbReference type="NCBI Taxonomy" id="1293572"/>
    <lineage>
        <taxon>Viruses</taxon>
        <taxon>Varidnaviria</taxon>
        <taxon>Bamfordvirae</taxon>
        <taxon>Nucleocytoviricota</taxon>
        <taxon>Pokkesviricetes</taxon>
        <taxon>Chitovirales</taxon>
        <taxon>Poxviridae</taxon>
        <taxon>Entomopoxvirinae</taxon>
        <taxon>Betaentomopoxvirus</taxon>
        <taxon>Betaentomopoxvirus mseparata</taxon>
        <taxon>Mythimna separata entomopoxvirus</taxon>
    </lineage>
</organism>
<dbReference type="OrthoDB" id="25920at10239"/>
<gene>
    <name evidence="1" type="ORF">MYSEV_067</name>
</gene>
<dbReference type="RefSeq" id="YP_008003584.1">
    <property type="nucleotide sequence ID" value="NC_021246.1"/>
</dbReference>
<reference evidence="1 2" key="1">
    <citation type="journal article" date="2013" name="J. Virol.">
        <title>New Insights into the Evolution of Entomopoxvirinae from the Complete Genome Sequences of Four Entomopoxviruses Infecting Adoxophyes honmai, Choristoneura biennis, Choristoneura rosaceana, and Mythimna separata.</title>
        <authorList>
            <person name="Theze J."/>
            <person name="Takatsuka J."/>
            <person name="Li Z."/>
            <person name="Gallais J."/>
            <person name="Doucet D."/>
            <person name="Arif B."/>
            <person name="Nakai M."/>
            <person name="Herniou E.A."/>
        </authorList>
    </citation>
    <scope>NUCLEOTIDE SEQUENCE [LARGE SCALE GENOMIC DNA]</scope>
</reference>
<evidence type="ECO:0000313" key="2">
    <source>
        <dbReference type="Proteomes" id="UP000792671"/>
    </source>
</evidence>
<dbReference type="GeneID" id="15613689"/>
<evidence type="ECO:0000313" key="1">
    <source>
        <dbReference type="EMBL" id="CCU56265.1"/>
    </source>
</evidence>
<dbReference type="Proteomes" id="UP000792671">
    <property type="component" value="Genome"/>
</dbReference>
<dbReference type="KEGG" id="vg:15613689"/>
<sequence>MKSSSIDIIIDNDILDKIIDYCYKYKIPNNNILKLILIKYFYTKNKNIDDVLYKVYDLKYDNNNEKKKFKNNTIYEYITHFDDYSPILNYYDRNNIKYEKYTGDIDLSNIEYIKLLEYDEFKYISHNKINNMDTSINDFINGLCTNNKKYKKLLYFIVHSKVPEPDFIIDIVKIPQKINVILS</sequence>
<keyword evidence="2" id="KW-1185">Reference proteome</keyword>
<name>A0A916KQ99_9POXV</name>
<proteinExistence type="predicted"/>
<dbReference type="EMBL" id="HF679134">
    <property type="protein sequence ID" value="CCU56265.1"/>
    <property type="molecule type" value="Genomic_DNA"/>
</dbReference>
<protein>
    <submittedName>
        <fullName evidence="1">Uncharacterized protein</fullName>
    </submittedName>
</protein>
<accession>A0A916KQ99</accession>